<keyword evidence="3" id="KW-1185">Reference proteome</keyword>
<evidence type="ECO:0000256" key="1">
    <source>
        <dbReference type="SAM" id="SignalP"/>
    </source>
</evidence>
<protein>
    <submittedName>
        <fullName evidence="2">VPLPA-CTERM sorting domain-containing protein</fullName>
    </submittedName>
</protein>
<dbReference type="Proteomes" id="UP001589920">
    <property type="component" value="Unassembled WGS sequence"/>
</dbReference>
<name>A0ABV6T3K1_9RHOB</name>
<feature type="signal peptide" evidence="1">
    <location>
        <begin position="1"/>
        <end position="28"/>
    </location>
</feature>
<organism evidence="2 3">
    <name type="scientific">Paracoccus panacisoli</name>
    <dbReference type="NCBI Taxonomy" id="1510163"/>
    <lineage>
        <taxon>Bacteria</taxon>
        <taxon>Pseudomonadati</taxon>
        <taxon>Pseudomonadota</taxon>
        <taxon>Alphaproteobacteria</taxon>
        <taxon>Rhodobacterales</taxon>
        <taxon>Paracoccaceae</taxon>
        <taxon>Paracoccus</taxon>
    </lineage>
</organism>
<keyword evidence="1" id="KW-0732">Signal</keyword>
<sequence length="262" mass="28020">MITFRIKTLAAAAALSLFSGMAATAATAATLPADVSLSQQSSVYNESGVFRDSDNKNPLWGRHWYSVNGGFTWNATNLGMFRLEATDGKGWRTKFNAFCIDVAQSLNLNAAYKTVVAGADSVAAVTPAALSPAVASNIGKLFANAYNDVKTSKAAVAFQLALWEITTEKGSKLSLENGSFQAGFSGFWDYSYRNMAEAWIEKLPTWTVEKRFVALVSPRSQDLLTNIEVPADPQPAPVPLPASGVLLFAGLAGLAAVRRRKA</sequence>
<feature type="chain" id="PRO_5046516038" evidence="1">
    <location>
        <begin position="29"/>
        <end position="262"/>
    </location>
</feature>
<reference evidence="2 3" key="1">
    <citation type="submission" date="2024-09" db="EMBL/GenBank/DDBJ databases">
        <authorList>
            <person name="Sun Q."/>
            <person name="Mori K."/>
        </authorList>
    </citation>
    <scope>NUCLEOTIDE SEQUENCE [LARGE SCALE GENOMIC DNA]</scope>
    <source>
        <strain evidence="2 3">KCTC 42086</strain>
    </source>
</reference>
<gene>
    <name evidence="2" type="ORF">ACFHYO_06790</name>
</gene>
<comment type="caution">
    <text evidence="2">The sequence shown here is derived from an EMBL/GenBank/DDBJ whole genome shotgun (WGS) entry which is preliminary data.</text>
</comment>
<dbReference type="EMBL" id="JBHMQU010000027">
    <property type="protein sequence ID" value="MFC0811819.1"/>
    <property type="molecule type" value="Genomic_DNA"/>
</dbReference>
<dbReference type="RefSeq" id="WP_394319282.1">
    <property type="nucleotide sequence ID" value="NZ_JBHMQU010000027.1"/>
</dbReference>
<accession>A0ABV6T3K1</accession>
<evidence type="ECO:0000313" key="3">
    <source>
        <dbReference type="Proteomes" id="UP001589920"/>
    </source>
</evidence>
<dbReference type="InterPro" id="IPR022472">
    <property type="entry name" value="VPLPA-CTERM"/>
</dbReference>
<dbReference type="NCBIfam" id="TIGR03370">
    <property type="entry name" value="VPLPA-CTERM"/>
    <property type="match status" value="1"/>
</dbReference>
<evidence type="ECO:0000313" key="2">
    <source>
        <dbReference type="EMBL" id="MFC0811819.1"/>
    </source>
</evidence>
<proteinExistence type="predicted"/>